<evidence type="ECO:0000256" key="1">
    <source>
        <dbReference type="SAM" id="Phobius"/>
    </source>
</evidence>
<reference evidence="2" key="1">
    <citation type="submission" date="2022-06" db="EMBL/GenBank/DDBJ databases">
        <authorList>
            <consortium name="SYNGENTA / RWTH Aachen University"/>
        </authorList>
    </citation>
    <scope>NUCLEOTIDE SEQUENCE</scope>
</reference>
<dbReference type="Proteomes" id="UP001153365">
    <property type="component" value="Unassembled WGS sequence"/>
</dbReference>
<name>A0AAV0BLQ3_PHAPC</name>
<keyword evidence="1" id="KW-0472">Membrane</keyword>
<evidence type="ECO:0000313" key="3">
    <source>
        <dbReference type="Proteomes" id="UP001153365"/>
    </source>
</evidence>
<feature type="transmembrane region" description="Helical" evidence="1">
    <location>
        <begin position="15"/>
        <end position="32"/>
    </location>
</feature>
<comment type="caution">
    <text evidence="2">The sequence shown here is derived from an EMBL/GenBank/DDBJ whole genome shotgun (WGS) entry which is preliminary data.</text>
</comment>
<dbReference type="EMBL" id="CALTRL010005961">
    <property type="protein sequence ID" value="CAH7688177.1"/>
    <property type="molecule type" value="Genomic_DNA"/>
</dbReference>
<keyword evidence="1" id="KW-0812">Transmembrane</keyword>
<dbReference type="AlphaFoldDB" id="A0AAV0BLQ3"/>
<keyword evidence="3" id="KW-1185">Reference proteome</keyword>
<organism evidence="2 3">
    <name type="scientific">Phakopsora pachyrhizi</name>
    <name type="common">Asian soybean rust disease fungus</name>
    <dbReference type="NCBI Taxonomy" id="170000"/>
    <lineage>
        <taxon>Eukaryota</taxon>
        <taxon>Fungi</taxon>
        <taxon>Dikarya</taxon>
        <taxon>Basidiomycota</taxon>
        <taxon>Pucciniomycotina</taxon>
        <taxon>Pucciniomycetes</taxon>
        <taxon>Pucciniales</taxon>
        <taxon>Phakopsoraceae</taxon>
        <taxon>Phakopsora</taxon>
    </lineage>
</organism>
<protein>
    <submittedName>
        <fullName evidence="2">Uncharacterized protein</fullName>
    </submittedName>
</protein>
<keyword evidence="1" id="KW-1133">Transmembrane helix</keyword>
<gene>
    <name evidence="2" type="ORF">PPACK8108_LOCUS23100</name>
</gene>
<sequence>MYQFLMSPFGFDFNLKWLQFIIMFFLGLFIHGNHGSLDFSEALSLTSVPYRIDLNYPASQSSNLIDPGLANFDLNELPEDKGPDKSLYHVEGKTELENERDYSWNSKSQMIELAHWTLSPTSSKFSAKIGSVSKEPASSEDRMINESEFVRDVRDSYTNLDLLRQVYLNI</sequence>
<accession>A0AAV0BLQ3</accession>
<evidence type="ECO:0000313" key="2">
    <source>
        <dbReference type="EMBL" id="CAH7688177.1"/>
    </source>
</evidence>
<proteinExistence type="predicted"/>